<accession>A0A1G8YYC5</accession>
<sequence length="487" mass="55205">MRTIFTLFIASCFLSAYSQKINVSYTADASAAPFTGKVFLYLSKDNKNPKDNYVGLVTFPCYSIDVKNIKPGESVQFDDKAVSYPVALSDLERGKYYIQAVWDRNLGGRSISESAGNIYNEATQLEFTKDFNKTFAISCSKINADEVFKDTKFVKEMKAPSALLSGFYKRTVSVNAAVLLPEAYYSQPNRKFPVLYKVSGFGGDYHHFSGNENIKSQPIDTTACIQVYLDGSCPLGHSVYANSDNNGPWGDALVKEFIPAIEKNYRSNGARLLTGHSSGGWTVLWLQTQYPDTFAGCWSSSPDPVDFRNFQQVNLYEDTNIFYDKEDKLRSVATVAGYFQWASMKTIYQMENVIYRGEQIHSFDAVFSVRQADGSPRRLCNSQTGIIDRETVEHWKKYDISLNLRTNWDKLKPSLDGKIRISIGDQDNFLLNHAVHLLDDEMKKKNANLVFQYYPGDHFTVSTPEYMKAGNQFLQQAYVNFLKKQKP</sequence>
<dbReference type="EMBL" id="FNEZ01000003">
    <property type="protein sequence ID" value="SDK07075.1"/>
    <property type="molecule type" value="Genomic_DNA"/>
</dbReference>
<evidence type="ECO:0000313" key="2">
    <source>
        <dbReference type="Proteomes" id="UP000199580"/>
    </source>
</evidence>
<organism evidence="1 2">
    <name type="scientific">Flavobacterium noncentrifugens</name>
    <dbReference type="NCBI Taxonomy" id="1128970"/>
    <lineage>
        <taxon>Bacteria</taxon>
        <taxon>Pseudomonadati</taxon>
        <taxon>Bacteroidota</taxon>
        <taxon>Flavobacteriia</taxon>
        <taxon>Flavobacteriales</taxon>
        <taxon>Flavobacteriaceae</taxon>
        <taxon>Flavobacterium</taxon>
    </lineage>
</organism>
<dbReference type="SUPFAM" id="SSF53474">
    <property type="entry name" value="alpha/beta-Hydrolases"/>
    <property type="match status" value="1"/>
</dbReference>
<name>A0A1G8YYC5_9FLAO</name>
<dbReference type="PANTHER" id="PTHR48098">
    <property type="entry name" value="ENTEROCHELIN ESTERASE-RELATED"/>
    <property type="match status" value="1"/>
</dbReference>
<proteinExistence type="predicted"/>
<dbReference type="PANTHER" id="PTHR48098:SF3">
    <property type="entry name" value="IRON(III) ENTEROBACTIN ESTERASE"/>
    <property type="match status" value="1"/>
</dbReference>
<dbReference type="InterPro" id="IPR050583">
    <property type="entry name" value="Mycobacterial_A85_antigen"/>
</dbReference>
<dbReference type="InterPro" id="IPR029058">
    <property type="entry name" value="AB_hydrolase_fold"/>
</dbReference>
<dbReference type="InterPro" id="IPR000801">
    <property type="entry name" value="Esterase-like"/>
</dbReference>
<dbReference type="RefSeq" id="WP_217639567.1">
    <property type="nucleotide sequence ID" value="NZ_BKAI01000006.1"/>
</dbReference>
<dbReference type="Pfam" id="PF00756">
    <property type="entry name" value="Esterase"/>
    <property type="match status" value="1"/>
</dbReference>
<reference evidence="1 2" key="1">
    <citation type="submission" date="2016-10" db="EMBL/GenBank/DDBJ databases">
        <authorList>
            <person name="de Groot N.N."/>
        </authorList>
    </citation>
    <scope>NUCLEOTIDE SEQUENCE [LARGE SCALE GENOMIC DNA]</scope>
    <source>
        <strain evidence="1 2">CGMCC 1.10076</strain>
    </source>
</reference>
<dbReference type="Proteomes" id="UP000199580">
    <property type="component" value="Unassembled WGS sequence"/>
</dbReference>
<dbReference type="Gene3D" id="3.40.50.1820">
    <property type="entry name" value="alpha/beta hydrolase"/>
    <property type="match status" value="1"/>
</dbReference>
<dbReference type="AlphaFoldDB" id="A0A1G8YYC5"/>
<dbReference type="STRING" id="1128970.SAMN04487935_2501"/>
<protein>
    <submittedName>
        <fullName evidence="1">Putative esterase</fullName>
    </submittedName>
</protein>
<keyword evidence="2" id="KW-1185">Reference proteome</keyword>
<gene>
    <name evidence="1" type="ORF">SAMN04487935_2501</name>
</gene>
<evidence type="ECO:0000313" key="1">
    <source>
        <dbReference type="EMBL" id="SDK07075.1"/>
    </source>
</evidence>